<dbReference type="PANTHER" id="PTHR35526:SF3">
    <property type="entry name" value="ANTI-SIGMA-F FACTOR RSBW"/>
    <property type="match status" value="1"/>
</dbReference>
<dbReference type="PANTHER" id="PTHR35526">
    <property type="entry name" value="ANTI-SIGMA-F FACTOR RSBW-RELATED"/>
    <property type="match status" value="1"/>
</dbReference>
<keyword evidence="1" id="KW-0723">Serine/threonine-protein kinase</keyword>
<evidence type="ECO:0000259" key="2">
    <source>
        <dbReference type="Pfam" id="PF13581"/>
    </source>
</evidence>
<keyword evidence="3" id="KW-0547">Nucleotide-binding</keyword>
<protein>
    <submittedName>
        <fullName evidence="3">ATP-binding protein</fullName>
    </submittedName>
</protein>
<keyword evidence="4" id="KW-1185">Reference proteome</keyword>
<dbReference type="KEGG" id="ngv:CDO52_19470"/>
<evidence type="ECO:0000313" key="3">
    <source>
        <dbReference type="EMBL" id="ASU84690.1"/>
    </source>
</evidence>
<dbReference type="EMBL" id="CP022753">
    <property type="protein sequence ID" value="ASU84690.1"/>
    <property type="molecule type" value="Genomic_DNA"/>
</dbReference>
<accession>A0A223S988</accession>
<dbReference type="Pfam" id="PF13581">
    <property type="entry name" value="HATPase_c_2"/>
    <property type="match status" value="1"/>
</dbReference>
<evidence type="ECO:0000256" key="1">
    <source>
        <dbReference type="ARBA" id="ARBA00022527"/>
    </source>
</evidence>
<reference evidence="3 4" key="1">
    <citation type="submission" date="2017-08" db="EMBL/GenBank/DDBJ databases">
        <title>The complete genome sequence of Nocardiopsis gilva YIM 90087.</title>
        <authorList>
            <person name="Yin M."/>
            <person name="Tang S."/>
        </authorList>
    </citation>
    <scope>NUCLEOTIDE SEQUENCE [LARGE SCALE GENOMIC DNA]</scope>
    <source>
        <strain evidence="3 4">YIM 90087</strain>
    </source>
</reference>
<keyword evidence="1" id="KW-0418">Kinase</keyword>
<feature type="domain" description="Histidine kinase/HSP90-like ATPase" evidence="2">
    <location>
        <begin position="77"/>
        <end position="171"/>
    </location>
</feature>
<dbReference type="GO" id="GO:0005524">
    <property type="term" value="F:ATP binding"/>
    <property type="evidence" value="ECO:0007669"/>
    <property type="project" value="UniProtKB-KW"/>
</dbReference>
<keyword evidence="1" id="KW-0808">Transferase</keyword>
<proteinExistence type="predicted"/>
<dbReference type="AlphaFoldDB" id="A0A223S988"/>
<organism evidence="3 4">
    <name type="scientific">Nocardiopsis gilva YIM 90087</name>
    <dbReference type="NCBI Taxonomy" id="1235441"/>
    <lineage>
        <taxon>Bacteria</taxon>
        <taxon>Bacillati</taxon>
        <taxon>Actinomycetota</taxon>
        <taxon>Actinomycetes</taxon>
        <taxon>Streptosporangiales</taxon>
        <taxon>Nocardiopsidaceae</taxon>
        <taxon>Nocardiopsis</taxon>
    </lineage>
</organism>
<dbReference type="GO" id="GO:0004674">
    <property type="term" value="F:protein serine/threonine kinase activity"/>
    <property type="evidence" value="ECO:0007669"/>
    <property type="project" value="UniProtKB-KW"/>
</dbReference>
<dbReference type="InterPro" id="IPR050267">
    <property type="entry name" value="Anti-sigma-factor_SerPK"/>
</dbReference>
<evidence type="ECO:0000313" key="4">
    <source>
        <dbReference type="Proteomes" id="UP000215005"/>
    </source>
</evidence>
<dbReference type="SUPFAM" id="SSF55874">
    <property type="entry name" value="ATPase domain of HSP90 chaperone/DNA topoisomerase II/histidine kinase"/>
    <property type="match status" value="1"/>
</dbReference>
<dbReference type="CDD" id="cd16936">
    <property type="entry name" value="HATPase_RsbW-like"/>
    <property type="match status" value="1"/>
</dbReference>
<gene>
    <name evidence="3" type="ORF">CDO52_19470</name>
</gene>
<dbReference type="InterPro" id="IPR036890">
    <property type="entry name" value="HATPase_C_sf"/>
</dbReference>
<keyword evidence="3" id="KW-0067">ATP-binding</keyword>
<sequence>MASIMAATTALHKSCPHVLHSTAGCIFRSYFRSVSTPTRGVDPYSKQVIPVAEQLTSSSSLSPLSIKCGCFEGDFIQVPNCRSWLRMILCDYDSAFRWIAELCVSELAANAIAHTRSSWIGGVVWLRVEFYPSMVRVVVRDNGSEQTPTVRDVGADAVGGRGLSLVQSMASGFGHQGNYLGREVWFDLEGTPET</sequence>
<name>A0A223S988_9ACTN</name>
<dbReference type="Proteomes" id="UP000215005">
    <property type="component" value="Chromosome"/>
</dbReference>
<dbReference type="InterPro" id="IPR003594">
    <property type="entry name" value="HATPase_dom"/>
</dbReference>
<dbReference type="Gene3D" id="3.30.565.10">
    <property type="entry name" value="Histidine kinase-like ATPase, C-terminal domain"/>
    <property type="match status" value="1"/>
</dbReference>